<evidence type="ECO:0000313" key="4">
    <source>
        <dbReference type="Proteomes" id="UP001139887"/>
    </source>
</evidence>
<keyword evidence="1" id="KW-0812">Transmembrane</keyword>
<protein>
    <recommendedName>
        <fullName evidence="2">Thioesterase domain-containing protein</fullName>
    </recommendedName>
</protein>
<keyword evidence="1" id="KW-1133">Transmembrane helix</keyword>
<dbReference type="Proteomes" id="UP001139887">
    <property type="component" value="Unassembled WGS sequence"/>
</dbReference>
<dbReference type="AlphaFoldDB" id="A0A9W8IDJ8"/>
<evidence type="ECO:0000259" key="2">
    <source>
        <dbReference type="Pfam" id="PF03061"/>
    </source>
</evidence>
<comment type="caution">
    <text evidence="3">The sequence shown here is derived from an EMBL/GenBank/DDBJ whole genome shotgun (WGS) entry which is preliminary data.</text>
</comment>
<sequence>MGVAQSSHYVFTRSMLATWAGCCVLFGASLVYVGANQGWFKLNKAENSHKPSSVSDDKSAELIATQLMQSPAARECLDNPDEWKRVPFFWLTSEEMRKAAFLPGTLHAPNRLGAEPICFMNRDRKQFVTIMHIGKYLCGHEGIVHGGVQAALFDEITARPAFWNSPLNVALTASLKINYRRPAIADQLFVVRTQLKEMDGRKAVVTAQLEDKKGNILSDAEALYITPKDDSLVPDQSAFFSKMEDVYPGRF</sequence>
<dbReference type="InterPro" id="IPR006683">
    <property type="entry name" value="Thioestr_dom"/>
</dbReference>
<dbReference type="Gene3D" id="3.10.129.10">
    <property type="entry name" value="Hotdog Thioesterase"/>
    <property type="match status" value="1"/>
</dbReference>
<evidence type="ECO:0000256" key="1">
    <source>
        <dbReference type="SAM" id="Phobius"/>
    </source>
</evidence>
<dbReference type="Pfam" id="PF03061">
    <property type="entry name" value="4HBT"/>
    <property type="match status" value="1"/>
</dbReference>
<dbReference type="OrthoDB" id="506431at2759"/>
<accession>A0A9W8IDJ8</accession>
<name>A0A9W8IDJ8_9FUNG</name>
<reference evidence="3" key="1">
    <citation type="submission" date="2022-07" db="EMBL/GenBank/DDBJ databases">
        <title>Phylogenomic reconstructions and comparative analyses of Kickxellomycotina fungi.</title>
        <authorList>
            <person name="Reynolds N.K."/>
            <person name="Stajich J.E."/>
            <person name="Barry K."/>
            <person name="Grigoriev I.V."/>
            <person name="Crous P."/>
            <person name="Smith M.E."/>
        </authorList>
    </citation>
    <scope>NUCLEOTIDE SEQUENCE</scope>
    <source>
        <strain evidence="3">NRRL 1566</strain>
    </source>
</reference>
<feature type="transmembrane region" description="Helical" evidence="1">
    <location>
        <begin position="16"/>
        <end position="35"/>
    </location>
</feature>
<keyword evidence="4" id="KW-1185">Reference proteome</keyword>
<keyword evidence="1" id="KW-0472">Membrane</keyword>
<proteinExistence type="predicted"/>
<gene>
    <name evidence="3" type="ORF">IWW36_003053</name>
</gene>
<organism evidence="3 4">
    <name type="scientific">Coemansia brasiliensis</name>
    <dbReference type="NCBI Taxonomy" id="2650707"/>
    <lineage>
        <taxon>Eukaryota</taxon>
        <taxon>Fungi</taxon>
        <taxon>Fungi incertae sedis</taxon>
        <taxon>Zoopagomycota</taxon>
        <taxon>Kickxellomycotina</taxon>
        <taxon>Kickxellomycetes</taxon>
        <taxon>Kickxellales</taxon>
        <taxon>Kickxellaceae</taxon>
        <taxon>Coemansia</taxon>
    </lineage>
</organism>
<dbReference type="InterPro" id="IPR029069">
    <property type="entry name" value="HotDog_dom_sf"/>
</dbReference>
<dbReference type="PANTHER" id="PTHR47260">
    <property type="entry name" value="UPF0644 PROTEIN PB2B4.06"/>
    <property type="match status" value="1"/>
</dbReference>
<feature type="domain" description="Thioesterase" evidence="2">
    <location>
        <begin position="142"/>
        <end position="215"/>
    </location>
</feature>
<dbReference type="PANTHER" id="PTHR47260:SF1">
    <property type="entry name" value="UPF0644 PROTEIN PB2B4.06"/>
    <property type="match status" value="1"/>
</dbReference>
<evidence type="ECO:0000313" key="3">
    <source>
        <dbReference type="EMBL" id="KAJ2848835.1"/>
    </source>
</evidence>
<dbReference type="InterPro" id="IPR052061">
    <property type="entry name" value="PTE-AB_protein"/>
</dbReference>
<dbReference type="EMBL" id="JANBUW010000129">
    <property type="protein sequence ID" value="KAJ2848835.1"/>
    <property type="molecule type" value="Genomic_DNA"/>
</dbReference>
<dbReference type="CDD" id="cd03443">
    <property type="entry name" value="PaaI_thioesterase"/>
    <property type="match status" value="1"/>
</dbReference>
<dbReference type="SUPFAM" id="SSF54637">
    <property type="entry name" value="Thioesterase/thiol ester dehydrase-isomerase"/>
    <property type="match status" value="1"/>
</dbReference>